<sequence length="120" mass="14433">MFEVKNIEGSSVTIVRSILDIIRDKVVKVENGLYEPNHYTAEEYFLFKTRCGTRYTFHFPYSLRGMEMKIHIGKDKTFHFNDCYKMEIDQSQWQTIRLELEYFIEDTNRKVVNLLESYVV</sequence>
<organism evidence="1">
    <name type="scientific">Ochrobactrum phage ORM_20</name>
    <dbReference type="NCBI Taxonomy" id="2985243"/>
    <lineage>
        <taxon>Viruses</taxon>
    </lineage>
</organism>
<name>A0A9N6ZHM8_9VIRU</name>
<dbReference type="EMBL" id="OX359470">
    <property type="protein sequence ID" value="CAI3971131.1"/>
    <property type="molecule type" value="Genomic_DNA"/>
</dbReference>
<reference evidence="1" key="1">
    <citation type="submission" date="2022-10" db="EMBL/GenBank/DDBJ databases">
        <authorList>
            <person name="Meaden S."/>
        </authorList>
    </citation>
    <scope>NUCLEOTIDE SEQUENCE</scope>
</reference>
<gene>
    <name evidence="1" type="ORF">ORM20_00082</name>
</gene>
<evidence type="ECO:0000313" key="1">
    <source>
        <dbReference type="EMBL" id="CAI3971131.1"/>
    </source>
</evidence>
<protein>
    <submittedName>
        <fullName evidence="1">Uncharacterized protein</fullName>
    </submittedName>
</protein>
<proteinExistence type="predicted"/>
<accession>A0A9N6ZHM8</accession>